<dbReference type="AlphaFoldDB" id="A0A654F3R1"/>
<dbReference type="Araport" id="AT3G03405"/>
<sequence>MTTISDLPKELVEEIISGVPTKLMRAVRGDNTRLVVWNPYIGQTRSIKLVKGWDTCSYAFGCLEKNKKSCRSHKILRFLDDDTLYNGRDNFRFKFLKVNTGPEVSLVLESFIIDEEKKVVMVSEGFKHRISYILGENGYLRELDLGESIYTNCWTQACSYVPSLVQLKQPAGGKRKLQSRALRLVALDKRINK</sequence>
<dbReference type="KEGG" id="ath:AT3G03405"/>
<feature type="domain" description="F-box associated beta-propeller type 1" evidence="1">
    <location>
        <begin position="94"/>
        <end position="167"/>
    </location>
</feature>
<name>A0A654F3R1_ARATH</name>
<reference evidence="3 4" key="1">
    <citation type="submission" date="2019-11" db="EMBL/GenBank/DDBJ databases">
        <authorList>
            <person name="Jiao W.-B."/>
            <person name="Schneeberger K."/>
        </authorList>
    </citation>
    <scope>NUCLEOTIDE SEQUENCE [LARGE SCALE GENOMIC DNA]</scope>
    <source>
        <strain evidence="4">cv. An-1</strain>
    </source>
</reference>
<dbReference type="Proteomes" id="UP000426265">
    <property type="component" value="Unassembled WGS sequence"/>
</dbReference>
<evidence type="ECO:0000313" key="3">
    <source>
        <dbReference type="EMBL" id="VYS56163.1"/>
    </source>
</evidence>
<evidence type="ECO:0000259" key="1">
    <source>
        <dbReference type="Pfam" id="PF07734"/>
    </source>
</evidence>
<dbReference type="EMBL" id="CACRSJ010000106">
    <property type="protein sequence ID" value="VYS56163.1"/>
    <property type="molecule type" value="Genomic_DNA"/>
</dbReference>
<evidence type="ECO:0000313" key="4">
    <source>
        <dbReference type="Proteomes" id="UP000426265"/>
    </source>
</evidence>
<gene>
    <name evidence="2" type="ordered locus">At3g03405</name>
    <name evidence="3" type="ORF">AN1_LOCUS11617</name>
</gene>
<protein>
    <recommendedName>
        <fullName evidence="1">F-box associated beta-propeller type 1 domain-containing protein</fullName>
    </recommendedName>
</protein>
<accession>A0A654F3R1</accession>
<dbReference type="GeneID" id="821264"/>
<evidence type="ECO:0000313" key="2">
    <source>
        <dbReference type="Araport" id="AT3G03405"/>
    </source>
</evidence>
<dbReference type="InterPro" id="IPR006527">
    <property type="entry name" value="F-box-assoc_dom_typ1"/>
</dbReference>
<proteinExistence type="predicted"/>
<dbReference type="OMA" id="GRYNERD"/>
<dbReference type="RefSeq" id="NP_683524.1">
    <property type="nucleotide sequence ID" value="NM_148682.1"/>
</dbReference>
<dbReference type="Pfam" id="PF07734">
    <property type="entry name" value="FBA_1"/>
    <property type="match status" value="2"/>
</dbReference>
<organism evidence="3 4">
    <name type="scientific">Arabidopsis thaliana</name>
    <name type="common">Mouse-ear cress</name>
    <dbReference type="NCBI Taxonomy" id="3702"/>
    <lineage>
        <taxon>Eukaryota</taxon>
        <taxon>Viridiplantae</taxon>
        <taxon>Streptophyta</taxon>
        <taxon>Embryophyta</taxon>
        <taxon>Tracheophyta</taxon>
        <taxon>Spermatophyta</taxon>
        <taxon>Magnoliopsida</taxon>
        <taxon>eudicotyledons</taxon>
        <taxon>Gunneridae</taxon>
        <taxon>Pentapetalae</taxon>
        <taxon>rosids</taxon>
        <taxon>malvids</taxon>
        <taxon>Brassicales</taxon>
        <taxon>Brassicaceae</taxon>
        <taxon>Camelineae</taxon>
        <taxon>Arabidopsis</taxon>
    </lineage>
</organism>
<feature type="domain" description="F-box associated beta-propeller type 1" evidence="1">
    <location>
        <begin position="30"/>
        <end position="83"/>
    </location>
</feature>